<dbReference type="Gene3D" id="3.40.50.12580">
    <property type="match status" value="1"/>
</dbReference>
<protein>
    <submittedName>
        <fullName evidence="1">CDP-glycerol glycerophosphotransferase, TagB/SpsB family</fullName>
    </submittedName>
</protein>
<dbReference type="InterPro" id="IPR043148">
    <property type="entry name" value="TagF_C"/>
</dbReference>
<dbReference type="PANTHER" id="PTHR37316:SF3">
    <property type="entry name" value="TEICHOIC ACID GLYCEROL-PHOSPHATE TRANSFERASE"/>
    <property type="match status" value="1"/>
</dbReference>
<name>A0A1M6AZQ7_9CLOT</name>
<gene>
    <name evidence="1" type="ORF">SAMN02745163_00220</name>
</gene>
<dbReference type="SUPFAM" id="SSF53756">
    <property type="entry name" value="UDP-Glycosyltransferase/glycogen phosphorylase"/>
    <property type="match status" value="1"/>
</dbReference>
<accession>A0A1M6AZQ7</accession>
<dbReference type="OrthoDB" id="9807097at2"/>
<evidence type="ECO:0000313" key="1">
    <source>
        <dbReference type="EMBL" id="SHI41994.1"/>
    </source>
</evidence>
<organism evidence="1 2">
    <name type="scientific">Clostridium cavendishii DSM 21758</name>
    <dbReference type="NCBI Taxonomy" id="1121302"/>
    <lineage>
        <taxon>Bacteria</taxon>
        <taxon>Bacillati</taxon>
        <taxon>Bacillota</taxon>
        <taxon>Clostridia</taxon>
        <taxon>Eubacteriales</taxon>
        <taxon>Clostridiaceae</taxon>
        <taxon>Clostridium</taxon>
    </lineage>
</organism>
<dbReference type="PANTHER" id="PTHR37316">
    <property type="entry name" value="TEICHOIC ACID GLYCEROL-PHOSPHATE PRIMASE"/>
    <property type="match status" value="1"/>
</dbReference>
<dbReference type="GO" id="GO:0016020">
    <property type="term" value="C:membrane"/>
    <property type="evidence" value="ECO:0007669"/>
    <property type="project" value="InterPro"/>
</dbReference>
<dbReference type="RefSeq" id="WP_072984420.1">
    <property type="nucleotide sequence ID" value="NZ_FQZB01000003.1"/>
</dbReference>
<proteinExistence type="predicted"/>
<dbReference type="InterPro" id="IPR007554">
    <property type="entry name" value="Glycerophosphate_synth"/>
</dbReference>
<evidence type="ECO:0000313" key="2">
    <source>
        <dbReference type="Proteomes" id="UP000184310"/>
    </source>
</evidence>
<dbReference type="Gene3D" id="3.40.50.720">
    <property type="entry name" value="NAD(P)-binding Rossmann-like Domain"/>
    <property type="match status" value="1"/>
</dbReference>
<keyword evidence="1" id="KW-0808">Transferase</keyword>
<dbReference type="STRING" id="1121302.SAMN02745163_00220"/>
<dbReference type="EMBL" id="FQZB01000003">
    <property type="protein sequence ID" value="SHI41994.1"/>
    <property type="molecule type" value="Genomic_DNA"/>
</dbReference>
<dbReference type="GO" id="GO:0047355">
    <property type="term" value="F:CDP-glycerol glycerophosphotransferase activity"/>
    <property type="evidence" value="ECO:0007669"/>
    <property type="project" value="InterPro"/>
</dbReference>
<dbReference type="AlphaFoldDB" id="A0A1M6AZQ7"/>
<dbReference type="Proteomes" id="UP000184310">
    <property type="component" value="Unassembled WGS sequence"/>
</dbReference>
<reference evidence="1 2" key="1">
    <citation type="submission" date="2016-11" db="EMBL/GenBank/DDBJ databases">
        <authorList>
            <person name="Jaros S."/>
            <person name="Januszkiewicz K."/>
            <person name="Wedrychowicz H."/>
        </authorList>
    </citation>
    <scope>NUCLEOTIDE SEQUENCE [LARGE SCALE GENOMIC DNA]</scope>
    <source>
        <strain evidence="1 2">DSM 21758</strain>
    </source>
</reference>
<dbReference type="Pfam" id="PF04464">
    <property type="entry name" value="Glyphos_transf"/>
    <property type="match status" value="1"/>
</dbReference>
<sequence length="472" mass="56151">MKKYKIMIFGTGKAFKEIMQSLDFNKVEILGLVDNDSKKQNKKINNYNVYSPLEIKKLNFDYILIASQFSYEIYSQLRNMDISHDRIIPILHGGFTQKLNIKYKEFMNNITITKQRKIPRIALCKENNSGSSSFALYKKIPNYIKEKYEVDLVTGEEIEVDMDYDLVCCTHLSRIKNPRVINVELWHGFPLKKIGIRTDQFDYIKHENFKSNVDVIISYSELYSNIFNAAYPNEYYKYEICGMPRNDLLFNKNEELMVKLFGKEISNKKVIFYLPTYRKNKHSNNDNLEGDRKWSNIFGFEDFNLELFVTFLRKNNLMFLCKLHPIEKNKLDKESFRAYSDVILLIEEEMLEKNEIDLYEILANVDLLITDYSSVYFDVLLIDMPIMFIPTDIDYYKENRGFNFEPYEFWTPGPKVYTEKELINSILKILDNDEYKEKRSEICSIIHTYNDDKACERVWSKVGQLLERNNMR</sequence>
<dbReference type="InterPro" id="IPR051612">
    <property type="entry name" value="Teichoic_Acid_Biosynth"/>
</dbReference>
<keyword evidence="2" id="KW-1185">Reference proteome</keyword>